<name>A0A1T2KXF6_9GAMM</name>
<keyword evidence="1 3" id="KW-0210">Decarboxylase</keyword>
<dbReference type="AlphaFoldDB" id="A0A1T2KXF6"/>
<dbReference type="SUPFAM" id="SSF102645">
    <property type="entry name" value="CoaB-like"/>
    <property type="match status" value="1"/>
</dbReference>
<keyword evidence="3" id="KW-0511">Multifunctional enzyme</keyword>
<comment type="similarity">
    <text evidence="3 4">In the N-terminal section; belongs to the HFCD (homo-oligomeric flavin containing Cys decarboxylase) superfamily.</text>
</comment>
<dbReference type="InterPro" id="IPR005252">
    <property type="entry name" value="CoaBC"/>
</dbReference>
<dbReference type="EMBL" id="MPRJ01000010">
    <property type="protein sequence ID" value="OOZ37406.1"/>
    <property type="molecule type" value="Genomic_DNA"/>
</dbReference>
<comment type="catalytic activity">
    <reaction evidence="3 4">
        <text>(R)-4'-phosphopantothenate + L-cysteine + CTP = N-[(R)-4-phosphopantothenoyl]-L-cysteine + CMP + diphosphate + H(+)</text>
        <dbReference type="Rhea" id="RHEA:19397"/>
        <dbReference type="ChEBI" id="CHEBI:10986"/>
        <dbReference type="ChEBI" id="CHEBI:15378"/>
        <dbReference type="ChEBI" id="CHEBI:33019"/>
        <dbReference type="ChEBI" id="CHEBI:35235"/>
        <dbReference type="ChEBI" id="CHEBI:37563"/>
        <dbReference type="ChEBI" id="CHEBI:59458"/>
        <dbReference type="ChEBI" id="CHEBI:60377"/>
        <dbReference type="EC" id="6.3.2.5"/>
    </reaction>
</comment>
<evidence type="ECO:0000256" key="4">
    <source>
        <dbReference type="RuleBase" id="RU364078"/>
    </source>
</evidence>
<evidence type="ECO:0000256" key="3">
    <source>
        <dbReference type="HAMAP-Rule" id="MF_02225"/>
    </source>
</evidence>
<feature type="binding site" evidence="3">
    <location>
        <position position="323"/>
    </location>
    <ligand>
        <name>CTP</name>
        <dbReference type="ChEBI" id="CHEBI:37563"/>
    </ligand>
</feature>
<feature type="binding site" evidence="3">
    <location>
        <position position="279"/>
    </location>
    <ligand>
        <name>CTP</name>
        <dbReference type="ChEBI" id="CHEBI:37563"/>
    </ligand>
</feature>
<feature type="active site" description="Proton donor" evidence="3">
    <location>
        <position position="159"/>
    </location>
</feature>
<reference evidence="7 8" key="1">
    <citation type="submission" date="2016-11" db="EMBL/GenBank/DDBJ databases">
        <title>Mixed transmission modes and dynamic genome evolution in an obligate animal-bacterial symbiosis.</title>
        <authorList>
            <person name="Russell S.L."/>
            <person name="Corbett-Detig R.B."/>
            <person name="Cavanaugh C.M."/>
        </authorList>
    </citation>
    <scope>NUCLEOTIDE SEQUENCE [LARGE SCALE GENOMIC DNA]</scope>
    <source>
        <strain evidence="7">Se-Cadez</strain>
    </source>
</reference>
<comment type="catalytic activity">
    <reaction evidence="3 4">
        <text>N-[(R)-4-phosphopantothenoyl]-L-cysteine + H(+) = (R)-4'-phosphopantetheine + CO2</text>
        <dbReference type="Rhea" id="RHEA:16793"/>
        <dbReference type="ChEBI" id="CHEBI:15378"/>
        <dbReference type="ChEBI" id="CHEBI:16526"/>
        <dbReference type="ChEBI" id="CHEBI:59458"/>
        <dbReference type="ChEBI" id="CHEBI:61723"/>
        <dbReference type="EC" id="4.1.1.36"/>
    </reaction>
</comment>
<feature type="domain" description="DNA/pantothenate metabolism flavoprotein C-terminal" evidence="6">
    <location>
        <begin position="186"/>
        <end position="394"/>
    </location>
</feature>
<evidence type="ECO:0000313" key="8">
    <source>
        <dbReference type="Proteomes" id="UP000190896"/>
    </source>
</evidence>
<comment type="pathway">
    <text evidence="3 4">Cofactor biosynthesis; coenzyme A biosynthesis; CoA from (R)-pantothenate: step 3/5.</text>
</comment>
<dbReference type="GO" id="GO:0010181">
    <property type="term" value="F:FMN binding"/>
    <property type="evidence" value="ECO:0007669"/>
    <property type="project" value="UniProtKB-UniRule"/>
</dbReference>
<comment type="cofactor">
    <cofactor evidence="3">
        <name>FMN</name>
        <dbReference type="ChEBI" id="CHEBI:58210"/>
    </cofactor>
    <text evidence="3">Binds 1 FMN per subunit.</text>
</comment>
<keyword evidence="3 4" id="KW-0285">Flavoprotein</keyword>
<dbReference type="GO" id="GO:0004632">
    <property type="term" value="F:phosphopantothenate--cysteine ligase activity"/>
    <property type="evidence" value="ECO:0007669"/>
    <property type="project" value="UniProtKB-UniRule"/>
</dbReference>
<feature type="binding site" evidence="3">
    <location>
        <position position="337"/>
    </location>
    <ligand>
        <name>CTP</name>
        <dbReference type="ChEBI" id="CHEBI:37563"/>
    </ligand>
</feature>
<feature type="domain" description="Flavoprotein" evidence="5">
    <location>
        <begin position="7"/>
        <end position="178"/>
    </location>
</feature>
<keyword evidence="3 4" id="KW-0288">FMN</keyword>
<protein>
    <recommendedName>
        <fullName evidence="3">Coenzyme A biosynthesis bifunctional protein CoaBC</fullName>
    </recommendedName>
    <alternativeName>
        <fullName evidence="3">DNA/pantothenate metabolism flavoprotein</fullName>
    </alternativeName>
    <alternativeName>
        <fullName evidence="3">Phosphopantothenoylcysteine synthetase/decarboxylase</fullName>
        <shortName evidence="3">PPCS-PPCDC</shortName>
    </alternativeName>
    <domain>
        <recommendedName>
            <fullName evidence="3">Phosphopantothenoylcysteine decarboxylase</fullName>
            <shortName evidence="3">PPC decarboxylase</shortName>
            <shortName evidence="3">PPC-DC</shortName>
            <ecNumber evidence="3">4.1.1.36</ecNumber>
        </recommendedName>
        <alternativeName>
            <fullName evidence="3">CoaC</fullName>
        </alternativeName>
    </domain>
    <domain>
        <recommendedName>
            <fullName evidence="3">Phosphopantothenate--cysteine ligase</fullName>
            <ecNumber evidence="3">6.3.2.5</ecNumber>
        </recommendedName>
        <alternativeName>
            <fullName evidence="3">CoaB</fullName>
        </alternativeName>
        <alternativeName>
            <fullName evidence="3">Phosphopantothenoylcysteine synthetase</fullName>
            <shortName evidence="3">PPC synthetase</shortName>
            <shortName evidence="3">PPC-S</shortName>
        </alternativeName>
    </domain>
</protein>
<evidence type="ECO:0000259" key="6">
    <source>
        <dbReference type="Pfam" id="PF04127"/>
    </source>
</evidence>
<organism evidence="7 8">
    <name type="scientific">Solemya velesiana gill symbiont</name>
    <dbReference type="NCBI Taxonomy" id="1918948"/>
    <lineage>
        <taxon>Bacteria</taxon>
        <taxon>Pseudomonadati</taxon>
        <taxon>Pseudomonadota</taxon>
        <taxon>Gammaproteobacteria</taxon>
        <taxon>sulfur-oxidizing symbionts</taxon>
    </lineage>
</organism>
<dbReference type="InterPro" id="IPR003382">
    <property type="entry name" value="Flavoprotein"/>
</dbReference>
<dbReference type="EC" id="4.1.1.36" evidence="3"/>
<dbReference type="RefSeq" id="WP_078485921.1">
    <property type="nucleotide sequence ID" value="NZ_MPRJ01000010.1"/>
</dbReference>
<comment type="pathway">
    <text evidence="3 4">Cofactor biosynthesis; coenzyme A biosynthesis; CoA from (R)-pantothenate: step 2/5.</text>
</comment>
<dbReference type="NCBIfam" id="TIGR00521">
    <property type="entry name" value="coaBC_dfp"/>
    <property type="match status" value="1"/>
</dbReference>
<feature type="region of interest" description="Phosphopantothenoylcysteine decarboxylase" evidence="3">
    <location>
        <begin position="1"/>
        <end position="190"/>
    </location>
</feature>
<keyword evidence="3" id="KW-0460">Magnesium</keyword>
<dbReference type="UniPathway" id="UPA00241">
    <property type="reaction ID" value="UER00353"/>
</dbReference>
<keyword evidence="3" id="KW-0479">Metal-binding</keyword>
<gene>
    <name evidence="3" type="primary">coaBC</name>
    <name evidence="7" type="ORF">BOW51_02340</name>
</gene>
<dbReference type="Gene3D" id="3.40.50.10300">
    <property type="entry name" value="CoaB-like"/>
    <property type="match status" value="1"/>
</dbReference>
<feature type="binding site" evidence="3">
    <location>
        <begin position="305"/>
        <end position="308"/>
    </location>
    <ligand>
        <name>CTP</name>
        <dbReference type="ChEBI" id="CHEBI:37563"/>
    </ligand>
</feature>
<feature type="binding site" evidence="3">
    <location>
        <position position="289"/>
    </location>
    <ligand>
        <name>CTP</name>
        <dbReference type="ChEBI" id="CHEBI:37563"/>
    </ligand>
</feature>
<dbReference type="SUPFAM" id="SSF52507">
    <property type="entry name" value="Homo-oligomeric flavin-containing Cys decarboxylases, HFCD"/>
    <property type="match status" value="1"/>
</dbReference>
<comment type="function">
    <text evidence="3">Catalyzes two sequential steps in the biosynthesis of coenzyme A. In the first step cysteine is conjugated to 4'-phosphopantothenate to form 4-phosphopantothenoylcysteine. In the second step the latter compound is decarboxylated to form 4'-phosphopantotheine.</text>
</comment>
<dbReference type="EC" id="6.3.2.5" evidence="3"/>
<comment type="caution">
    <text evidence="3">Lacks conserved residue(s) required for the propagation of feature annotation.</text>
</comment>
<keyword evidence="8" id="KW-1185">Reference proteome</keyword>
<dbReference type="InterPro" id="IPR036551">
    <property type="entry name" value="Flavin_trans-like"/>
</dbReference>
<comment type="function">
    <text evidence="4">Catalyzes two steps in the biosynthesis of coenzyme A. In the first step cysteine is conjugated to 4'-phosphopantothenate to form 4-phosphopantothenoylcysteine, in the latter compound is decarboxylated to form 4'-phosphopantotheine.</text>
</comment>
<dbReference type="PANTHER" id="PTHR14359:SF6">
    <property type="entry name" value="PHOSPHOPANTOTHENOYLCYSTEINE DECARBOXYLASE"/>
    <property type="match status" value="1"/>
</dbReference>
<keyword evidence="2 3" id="KW-0456">Lyase</keyword>
<dbReference type="GO" id="GO:0004633">
    <property type="term" value="F:phosphopantothenoylcysteine decarboxylase activity"/>
    <property type="evidence" value="ECO:0007669"/>
    <property type="project" value="UniProtKB-UniRule"/>
</dbReference>
<dbReference type="GO" id="GO:0015941">
    <property type="term" value="P:pantothenate catabolic process"/>
    <property type="evidence" value="ECO:0007669"/>
    <property type="project" value="InterPro"/>
</dbReference>
<dbReference type="Gene3D" id="3.40.50.1950">
    <property type="entry name" value="Flavin prenyltransferase-like"/>
    <property type="match status" value="1"/>
</dbReference>
<evidence type="ECO:0000313" key="7">
    <source>
        <dbReference type="EMBL" id="OOZ37406.1"/>
    </source>
</evidence>
<evidence type="ECO:0000256" key="2">
    <source>
        <dbReference type="ARBA" id="ARBA00023239"/>
    </source>
</evidence>
<comment type="caution">
    <text evidence="7">The sequence shown here is derived from an EMBL/GenBank/DDBJ whole genome shotgun (WGS) entry which is preliminary data.</text>
</comment>
<dbReference type="Proteomes" id="UP000190896">
    <property type="component" value="Unassembled WGS sequence"/>
</dbReference>
<dbReference type="Pfam" id="PF04127">
    <property type="entry name" value="DFP"/>
    <property type="match status" value="1"/>
</dbReference>
<accession>A0A1T2KXF6</accession>
<dbReference type="GO" id="GO:0071513">
    <property type="term" value="C:phosphopantothenoylcysteine decarboxylase complex"/>
    <property type="evidence" value="ECO:0007669"/>
    <property type="project" value="TreeGrafter"/>
</dbReference>
<dbReference type="HAMAP" id="MF_02225">
    <property type="entry name" value="CoaBC"/>
    <property type="match status" value="1"/>
</dbReference>
<evidence type="ECO:0000256" key="1">
    <source>
        <dbReference type="ARBA" id="ARBA00022793"/>
    </source>
</evidence>
<dbReference type="GO" id="GO:0046872">
    <property type="term" value="F:metal ion binding"/>
    <property type="evidence" value="ECO:0007669"/>
    <property type="project" value="UniProtKB-KW"/>
</dbReference>
<dbReference type="Pfam" id="PF02441">
    <property type="entry name" value="Flavoprotein"/>
    <property type="match status" value="1"/>
</dbReference>
<evidence type="ECO:0000259" key="5">
    <source>
        <dbReference type="Pfam" id="PF02441"/>
    </source>
</evidence>
<proteinExistence type="inferred from homology"/>
<feature type="binding site" evidence="3">
    <location>
        <position position="341"/>
    </location>
    <ligand>
        <name>CTP</name>
        <dbReference type="ChEBI" id="CHEBI:37563"/>
    </ligand>
</feature>
<dbReference type="GO" id="GO:0015937">
    <property type="term" value="P:coenzyme A biosynthetic process"/>
    <property type="evidence" value="ECO:0007669"/>
    <property type="project" value="UniProtKB-UniRule"/>
</dbReference>
<sequence>MSELVGKRILLGITGGIAAYKSAELVRLLTKVGADVRVVMTEAAGRFITSMTLQALSGHPVRDSLFDEAHEAAMGHIELARWADLILMAPATADFMARISSGMADDLLATLCLAARSPIALAPAMNQAMWLNPATRDNARLLAARGMHLWGPAEGDQACGDSGPGRMLEPQELLRQTVHALSKGPLSGVRVLMTAGPTQEPLDPVRYIGNRSSGKMGYALARAFISAGADVVLVSGPVSLDTPAGVERVDVETALEMEAEVSARVGNCDIFVACAAVADYRPVAAAGQKIKKAQEALSVELIRNPDILAGIAARPEPPYTVGFAAETQDVVAYADAKRIKKGLDMIAANHVGGEEGGFGRDQNALTVLWEGGSQELAMTGKQELGRQLVALIAENYGKTNRTENT</sequence>
<dbReference type="InterPro" id="IPR035929">
    <property type="entry name" value="CoaB-like_sf"/>
</dbReference>
<dbReference type="PANTHER" id="PTHR14359">
    <property type="entry name" value="HOMO-OLIGOMERIC FLAVIN CONTAINING CYS DECARBOXYLASE FAMILY"/>
    <property type="match status" value="1"/>
</dbReference>
<keyword evidence="3 4" id="KW-0436">Ligase</keyword>
<comment type="similarity">
    <text evidence="3 4">In the C-terminal section; belongs to the PPC synthetase family.</text>
</comment>
<dbReference type="OrthoDB" id="9802554at2"/>
<comment type="cofactor">
    <cofactor evidence="3">
        <name>Mg(2+)</name>
        <dbReference type="ChEBI" id="CHEBI:18420"/>
    </cofactor>
</comment>
<feature type="region of interest" description="Phosphopantothenate--cysteine ligase" evidence="3">
    <location>
        <begin position="191"/>
        <end position="405"/>
    </location>
</feature>
<dbReference type="InterPro" id="IPR007085">
    <property type="entry name" value="DNA/pantothenate-metab_flavo_C"/>
</dbReference>